<keyword evidence="6" id="KW-0808">Transferase</keyword>
<keyword evidence="8" id="KW-0119">Carbohydrate metabolism</keyword>
<accession>A0A2M8LBS6</accession>
<evidence type="ECO:0000256" key="3">
    <source>
        <dbReference type="ARBA" id="ARBA00006047"/>
    </source>
</evidence>
<dbReference type="GO" id="GO:0030170">
    <property type="term" value="F:pyridoxal phosphate binding"/>
    <property type="evidence" value="ECO:0007669"/>
    <property type="project" value="InterPro"/>
</dbReference>
<dbReference type="EC" id="2.4.1.1" evidence="4"/>
<dbReference type="Pfam" id="PF00343">
    <property type="entry name" value="Phosphorylase"/>
    <property type="match status" value="1"/>
</dbReference>
<evidence type="ECO:0000313" key="11">
    <source>
        <dbReference type="Proteomes" id="UP000228700"/>
    </source>
</evidence>
<evidence type="ECO:0000256" key="8">
    <source>
        <dbReference type="ARBA" id="ARBA00023277"/>
    </source>
</evidence>
<evidence type="ECO:0000256" key="2">
    <source>
        <dbReference type="ARBA" id="ARBA00001933"/>
    </source>
</evidence>
<dbReference type="GO" id="GO:0005975">
    <property type="term" value="P:carbohydrate metabolic process"/>
    <property type="evidence" value="ECO:0007669"/>
    <property type="project" value="InterPro"/>
</dbReference>
<proteinExistence type="inferred from homology"/>
<organism evidence="10 11">
    <name type="scientific">Candidatus Taylorbacteria bacterium CG10_big_fil_rev_8_21_14_0_10_41_48</name>
    <dbReference type="NCBI Taxonomy" id="1975024"/>
    <lineage>
        <taxon>Bacteria</taxon>
        <taxon>Candidatus Tayloriibacteriota</taxon>
    </lineage>
</organism>
<evidence type="ECO:0000256" key="4">
    <source>
        <dbReference type="ARBA" id="ARBA00012591"/>
    </source>
</evidence>
<evidence type="ECO:0000256" key="1">
    <source>
        <dbReference type="ARBA" id="ARBA00001275"/>
    </source>
</evidence>
<dbReference type="PANTHER" id="PTHR42655:SF1">
    <property type="entry name" value="GLYCOGEN PHOSPHORYLASE"/>
    <property type="match status" value="1"/>
</dbReference>
<dbReference type="NCBIfam" id="TIGR02094">
    <property type="entry name" value="more_P_ylases"/>
    <property type="match status" value="1"/>
</dbReference>
<dbReference type="PANTHER" id="PTHR42655">
    <property type="entry name" value="GLYCOGEN PHOSPHORYLASE"/>
    <property type="match status" value="1"/>
</dbReference>
<evidence type="ECO:0000313" key="10">
    <source>
        <dbReference type="EMBL" id="PJE74045.1"/>
    </source>
</evidence>
<dbReference type="InterPro" id="IPR000811">
    <property type="entry name" value="Glyco_trans_35"/>
</dbReference>
<sequence length="540" mass="60190">MEQNQKIVERKSHGIISPVAFFCAEYAIGGKESSYAGGLGVLAGDMVLEAADQGLPFVAIGMRYDGTYPDKDGFELVHNSDGSVLELDVPIESSVVSVRAWAKYFSPTAVLYLLDPKVSLNKEQGIMSGHLYDSHFYTRLKQQIIIGIGGFRLLKALGIEPKIYHLNEGNMAFAALAILAEGFSGTTFDEESRIKAVRAKVVSTKHTILEAGIETPMDGLWQFIGKYCETYSIKKEFIVSLGSHEHDTDIFAATKFLLRLSGKVNGVSIIHTVFEKEKHPNSDLIPITNGVYQKRWQAPEFFQKDHELSNEELWNIKKELRKDFVEQVSILSGVNLDSSVCTLVWTRRFVPYKRPFALFEDMVRLAAILNNTDMPVQIVISGAIYAPHSESAEISEKIQALSVDPMFKGRVAFVPGYSLELAKVLITGADIWLNTPILGKEACGTSGMKAGLNGALQMSVSDGWIDEVDWKDVGWILSNDSISSSLYKYLEEAIPAFYNMGNDGIPLEWVRKMRATMSIVESRYTTKRALKDYREKLYGI</sequence>
<comment type="catalytic activity">
    <reaction evidence="1">
        <text>[(1-&gt;4)-alpha-D-glucosyl](n) + phosphate = [(1-&gt;4)-alpha-D-glucosyl](n-1) + alpha-D-glucose 1-phosphate</text>
        <dbReference type="Rhea" id="RHEA:41732"/>
        <dbReference type="Rhea" id="RHEA-COMP:9584"/>
        <dbReference type="Rhea" id="RHEA-COMP:9586"/>
        <dbReference type="ChEBI" id="CHEBI:15444"/>
        <dbReference type="ChEBI" id="CHEBI:43474"/>
        <dbReference type="ChEBI" id="CHEBI:58601"/>
        <dbReference type="EC" id="2.4.1.1"/>
    </reaction>
</comment>
<comment type="caution">
    <text evidence="10">The sequence shown here is derived from an EMBL/GenBank/DDBJ whole genome shotgun (WGS) entry which is preliminary data.</text>
</comment>
<gene>
    <name evidence="10" type="ORF">COV01_03015</name>
</gene>
<dbReference type="InterPro" id="IPR052182">
    <property type="entry name" value="Glycogen/Maltodextrin_Phosph"/>
</dbReference>
<comment type="cofactor">
    <cofactor evidence="2">
        <name>pyridoxal 5'-phosphate</name>
        <dbReference type="ChEBI" id="CHEBI:597326"/>
    </cofactor>
</comment>
<dbReference type="Proteomes" id="UP000228700">
    <property type="component" value="Unassembled WGS sequence"/>
</dbReference>
<comment type="function">
    <text evidence="9">Phosphorylase is an important allosteric enzyme in carbohydrate metabolism. Enzymes from different sources differ in their regulatory mechanisms and in their natural substrates. However, all known phosphorylases share catalytic and structural properties.</text>
</comment>
<reference evidence="11" key="1">
    <citation type="submission" date="2017-09" db="EMBL/GenBank/DDBJ databases">
        <title>Depth-based differentiation of microbial function through sediment-hosted aquifers and enrichment of novel symbionts in the deep terrestrial subsurface.</title>
        <authorList>
            <person name="Probst A.J."/>
            <person name="Ladd B."/>
            <person name="Jarett J.K."/>
            <person name="Geller-Mcgrath D.E."/>
            <person name="Sieber C.M.K."/>
            <person name="Emerson J.B."/>
            <person name="Anantharaman K."/>
            <person name="Thomas B.C."/>
            <person name="Malmstrom R."/>
            <person name="Stieglmeier M."/>
            <person name="Klingl A."/>
            <person name="Woyke T."/>
            <person name="Ryan C.M."/>
            <person name="Banfield J.F."/>
        </authorList>
    </citation>
    <scope>NUCLEOTIDE SEQUENCE [LARGE SCALE GENOMIC DNA]</scope>
</reference>
<dbReference type="Gene3D" id="3.40.50.2000">
    <property type="entry name" value="Glycogen Phosphorylase B"/>
    <property type="match status" value="2"/>
</dbReference>
<protein>
    <recommendedName>
        <fullName evidence="4">glycogen phosphorylase</fullName>
        <ecNumber evidence="4">2.4.1.1</ecNumber>
    </recommendedName>
</protein>
<dbReference type="AlphaFoldDB" id="A0A2M8LBS6"/>
<evidence type="ECO:0000256" key="7">
    <source>
        <dbReference type="ARBA" id="ARBA00022898"/>
    </source>
</evidence>
<dbReference type="InterPro" id="IPR035090">
    <property type="entry name" value="Pyridoxal_P_attach_site"/>
</dbReference>
<name>A0A2M8LBS6_9BACT</name>
<dbReference type="SUPFAM" id="SSF53756">
    <property type="entry name" value="UDP-Glycosyltransferase/glycogen phosphorylase"/>
    <property type="match status" value="1"/>
</dbReference>
<evidence type="ECO:0000256" key="9">
    <source>
        <dbReference type="ARBA" id="ARBA00025174"/>
    </source>
</evidence>
<dbReference type="EMBL" id="PFEQ01000013">
    <property type="protein sequence ID" value="PJE74045.1"/>
    <property type="molecule type" value="Genomic_DNA"/>
</dbReference>
<comment type="similarity">
    <text evidence="3">Belongs to the glycogen phosphorylase family.</text>
</comment>
<evidence type="ECO:0000256" key="6">
    <source>
        <dbReference type="ARBA" id="ARBA00022679"/>
    </source>
</evidence>
<keyword evidence="5" id="KW-0328">Glycosyltransferase</keyword>
<dbReference type="GO" id="GO:0008184">
    <property type="term" value="F:glycogen phosphorylase activity"/>
    <property type="evidence" value="ECO:0007669"/>
    <property type="project" value="InterPro"/>
</dbReference>
<evidence type="ECO:0000256" key="5">
    <source>
        <dbReference type="ARBA" id="ARBA00022676"/>
    </source>
</evidence>
<dbReference type="InterPro" id="IPR011834">
    <property type="entry name" value="Agluc_phsphrylas"/>
</dbReference>
<dbReference type="PROSITE" id="PS00102">
    <property type="entry name" value="PHOSPHORYLASE"/>
    <property type="match status" value="1"/>
</dbReference>
<keyword evidence="7" id="KW-0663">Pyridoxal phosphate</keyword>